<name>A0A0F6YKJ9_9BACT</name>
<accession>A0A0F6YKJ9</accession>
<feature type="compositionally biased region" description="Acidic residues" evidence="5">
    <location>
        <begin position="423"/>
        <end position="432"/>
    </location>
</feature>
<protein>
    <submittedName>
        <fullName evidence="8">Flagellar motor rotation protein MotB</fullName>
    </submittedName>
</protein>
<feature type="compositionally biased region" description="Basic and acidic residues" evidence="5">
    <location>
        <begin position="507"/>
        <end position="517"/>
    </location>
</feature>
<evidence type="ECO:0000256" key="6">
    <source>
        <dbReference type="SAM" id="SignalP"/>
    </source>
</evidence>
<keyword evidence="9" id="KW-1185">Reference proteome</keyword>
<dbReference type="Gene3D" id="4.10.1080.10">
    <property type="entry name" value="TSP type-3 repeat"/>
    <property type="match status" value="1"/>
</dbReference>
<dbReference type="InterPro" id="IPR036737">
    <property type="entry name" value="OmpA-like_sf"/>
</dbReference>
<dbReference type="PROSITE" id="PS51123">
    <property type="entry name" value="OMPA_2"/>
    <property type="match status" value="1"/>
</dbReference>
<dbReference type="SUPFAM" id="SSF103647">
    <property type="entry name" value="TSP type-3 repeat"/>
    <property type="match status" value="1"/>
</dbReference>
<keyword evidence="8" id="KW-0282">Flagellum</keyword>
<evidence type="ECO:0000256" key="4">
    <source>
        <dbReference type="PROSITE-ProRule" id="PRU00473"/>
    </source>
</evidence>
<proteinExistence type="predicted"/>
<dbReference type="InterPro" id="IPR006665">
    <property type="entry name" value="OmpA-like"/>
</dbReference>
<dbReference type="CDD" id="cd07185">
    <property type="entry name" value="OmpA_C-like"/>
    <property type="match status" value="1"/>
</dbReference>
<dbReference type="EMBL" id="CP011125">
    <property type="protein sequence ID" value="AKF08228.1"/>
    <property type="molecule type" value="Genomic_DNA"/>
</dbReference>
<evidence type="ECO:0000256" key="5">
    <source>
        <dbReference type="SAM" id="MobiDB-lite"/>
    </source>
</evidence>
<evidence type="ECO:0000313" key="8">
    <source>
        <dbReference type="EMBL" id="AKF08228.1"/>
    </source>
</evidence>
<feature type="region of interest" description="Disordered" evidence="5">
    <location>
        <begin position="367"/>
        <end position="536"/>
    </location>
</feature>
<evidence type="ECO:0000256" key="1">
    <source>
        <dbReference type="ARBA" id="ARBA00004442"/>
    </source>
</evidence>
<dbReference type="PANTHER" id="PTHR30329:SF21">
    <property type="entry name" value="LIPOPROTEIN YIAD-RELATED"/>
    <property type="match status" value="1"/>
</dbReference>
<organism evidence="8 9">
    <name type="scientific">Sandaracinus amylolyticus</name>
    <dbReference type="NCBI Taxonomy" id="927083"/>
    <lineage>
        <taxon>Bacteria</taxon>
        <taxon>Pseudomonadati</taxon>
        <taxon>Myxococcota</taxon>
        <taxon>Polyangia</taxon>
        <taxon>Polyangiales</taxon>
        <taxon>Sandaracinaceae</taxon>
        <taxon>Sandaracinus</taxon>
    </lineage>
</organism>
<keyword evidence="8" id="KW-0969">Cilium</keyword>
<feature type="chain" id="PRO_5002512392" evidence="6">
    <location>
        <begin position="23"/>
        <end position="679"/>
    </location>
</feature>
<dbReference type="KEGG" id="samy:DB32_005377"/>
<evidence type="ECO:0000256" key="2">
    <source>
        <dbReference type="ARBA" id="ARBA00023136"/>
    </source>
</evidence>
<feature type="compositionally biased region" description="Acidic residues" evidence="5">
    <location>
        <begin position="386"/>
        <end position="402"/>
    </location>
</feature>
<dbReference type="InterPro" id="IPR050330">
    <property type="entry name" value="Bact_OuterMem_StrucFunc"/>
</dbReference>
<feature type="domain" description="OmpA-like" evidence="7">
    <location>
        <begin position="542"/>
        <end position="660"/>
    </location>
</feature>
<dbReference type="SUPFAM" id="SSF103088">
    <property type="entry name" value="OmpA-like"/>
    <property type="match status" value="1"/>
</dbReference>
<keyword evidence="2 4" id="KW-0472">Membrane</keyword>
<dbReference type="GO" id="GO:0009279">
    <property type="term" value="C:cell outer membrane"/>
    <property type="evidence" value="ECO:0007669"/>
    <property type="project" value="UniProtKB-SubCell"/>
</dbReference>
<feature type="signal peptide" evidence="6">
    <location>
        <begin position="1"/>
        <end position="22"/>
    </location>
</feature>
<dbReference type="PRINTS" id="PR01021">
    <property type="entry name" value="OMPADOMAIN"/>
</dbReference>
<dbReference type="Proteomes" id="UP000034883">
    <property type="component" value="Chromosome"/>
</dbReference>
<reference evidence="8 9" key="1">
    <citation type="submission" date="2015-03" db="EMBL/GenBank/DDBJ databases">
        <title>Genome assembly of Sandaracinus amylolyticus DSM 53668.</title>
        <authorList>
            <person name="Sharma G."/>
            <person name="Subramanian S."/>
        </authorList>
    </citation>
    <scope>NUCLEOTIDE SEQUENCE [LARGE SCALE GENOMIC DNA]</scope>
    <source>
        <strain evidence="8 9">DSM 53668</strain>
    </source>
</reference>
<sequence>MMRMRRIARILGFATLIALAHAAVLAPSGTAEAQGAGGRLTSGGMDLHLFRPAVDSKGLLYTNGTDILGHLAFSFGLIVDAGFGILPYNGFVNDTSTAADQADYCNGRGDLLCGRLVDALFHGTLHANLGLFNVLEVGIQLPLAVFGAGPNVTVPGFFNEGGTRSRSLDYQGIGPLSLHVKGRILRAERNGGFGIAALLQVEFPTGSPSEFVGDNNVVLWPIVALEWRPARIVRFGVNVGTRLQLGEGMPIVPAGGRTVPGGSNATMPMQVPGSATSVQYGPMLTYSLGVGIRLGDSPVELTADVYGASIFEAFATEGGTSLEAMGGLKIFVDRNSYLVLAGGGGIPVGGILQSDVRGMIGFVFEPSIGDRDGDGLRDDVDQCPDQPEDFDDFGDEDGCPDPDNDRDGILDVDDECPMVPEDRDGDSDEDGCPEGNEGDRDGDGILDADDQCPDDPEDRDGFQDEDGCPDPDNDQDGILDTDDLCPNDPEDRDGFQDADGCPDPDNDVDRILDRDDSCPNDPETYNGTEDDDGCPDRGTVVIEENSIIILEKIYFETDSAQIQSRSFPIIDAVAATLIGNPHITLVEIQGHADERGDDEYNLRLTSDRAAAVVEALVQRGVARDRLRSGGYGERCPVDPRHTAEAWEQNRRVEFKIIRTADGPTGVEVACPAGRSLIPD</sequence>
<keyword evidence="6" id="KW-0732">Signal</keyword>
<comment type="subcellular location">
    <subcellularLocation>
        <location evidence="1">Cell outer membrane</location>
    </subcellularLocation>
</comment>
<evidence type="ECO:0000313" key="9">
    <source>
        <dbReference type="Proteomes" id="UP000034883"/>
    </source>
</evidence>
<feature type="compositionally biased region" description="Basic and acidic residues" evidence="5">
    <location>
        <begin position="368"/>
        <end position="380"/>
    </location>
</feature>
<dbReference type="Gene3D" id="3.30.1330.60">
    <property type="entry name" value="OmpA-like domain"/>
    <property type="match status" value="1"/>
</dbReference>
<dbReference type="PANTHER" id="PTHR30329">
    <property type="entry name" value="STATOR ELEMENT OF FLAGELLAR MOTOR COMPLEX"/>
    <property type="match status" value="1"/>
</dbReference>
<feature type="compositionally biased region" description="Acidic residues" evidence="5">
    <location>
        <begin position="444"/>
        <end position="491"/>
    </location>
</feature>
<evidence type="ECO:0000256" key="3">
    <source>
        <dbReference type="ARBA" id="ARBA00023237"/>
    </source>
</evidence>
<dbReference type="Pfam" id="PF00691">
    <property type="entry name" value="OmpA"/>
    <property type="match status" value="1"/>
</dbReference>
<keyword evidence="3" id="KW-0998">Cell outer membrane</keyword>
<dbReference type="InterPro" id="IPR028974">
    <property type="entry name" value="TSP_type-3_rpt"/>
</dbReference>
<gene>
    <name evidence="8" type="ORF">DB32_005377</name>
</gene>
<dbReference type="InterPro" id="IPR006664">
    <property type="entry name" value="OMP_bac"/>
</dbReference>
<keyword evidence="8" id="KW-0966">Cell projection</keyword>
<evidence type="ECO:0000259" key="7">
    <source>
        <dbReference type="PROSITE" id="PS51123"/>
    </source>
</evidence>
<dbReference type="GO" id="GO:0005509">
    <property type="term" value="F:calcium ion binding"/>
    <property type="evidence" value="ECO:0007669"/>
    <property type="project" value="InterPro"/>
</dbReference>
<dbReference type="STRING" id="927083.DB32_005377"/>
<dbReference type="AlphaFoldDB" id="A0A0F6YKJ9"/>